<feature type="compositionally biased region" description="Basic and acidic residues" evidence="1">
    <location>
        <begin position="403"/>
        <end position="420"/>
    </location>
</feature>
<sequence length="420" mass="47707">MKLSIYTVLSGLIHEAVGAWAPLAALSWAPSQISFFFSANGSLWHKYYTGHSGWEPFEGRFENLSSKADWLSPPAVVSWSENRGDVFLYDDKGRTWHKYWDGTTWQPKYLEQLGASSENRTFVGKLSAASWARDRIDVVGLVVNDSHADVGDYVHLYWDGHGWNGWEDWNEKDVTFSSPPSIVSWGPDRFDVFGIDADSNVWHKYWDGQKYSDGWEILDQTICDVEKGGCDPPDGFKSDSITASSWWPGRWDVWAVGNDAQLWHTYWDGSKIEPWEPLGGSFEAAPQVIHWSTDRVDIVGFGGAKGDPYWYKYGYWDGSSWHWKPSFDEWIEKTVEGGFASEPTLASWGEGNLNIIGLDSKGALQWQMWNETEWYPGENEWEVLGSMEKPEAAAAGLHNHQQHRLDPGSHTDEGGFKEDI</sequence>
<evidence type="ECO:0000313" key="4">
    <source>
        <dbReference type="Proteomes" id="UP001305779"/>
    </source>
</evidence>
<accession>A0ABR0ERA4</accession>
<evidence type="ECO:0000313" key="3">
    <source>
        <dbReference type="EMBL" id="KAK4503661.1"/>
    </source>
</evidence>
<protein>
    <recommendedName>
        <fullName evidence="5">Fucose-specific lectin</fullName>
    </recommendedName>
</protein>
<dbReference type="Gene3D" id="2.120.10.70">
    <property type="entry name" value="Fucose-specific lectin"/>
    <property type="match status" value="1"/>
</dbReference>
<feature type="region of interest" description="Disordered" evidence="1">
    <location>
        <begin position="395"/>
        <end position="420"/>
    </location>
</feature>
<dbReference type="Proteomes" id="UP001305779">
    <property type="component" value="Unassembled WGS sequence"/>
</dbReference>
<organism evidence="3 4">
    <name type="scientific">Zasmidium cellare</name>
    <name type="common">Wine cellar mold</name>
    <name type="synonym">Racodium cellare</name>
    <dbReference type="NCBI Taxonomy" id="395010"/>
    <lineage>
        <taxon>Eukaryota</taxon>
        <taxon>Fungi</taxon>
        <taxon>Dikarya</taxon>
        <taxon>Ascomycota</taxon>
        <taxon>Pezizomycotina</taxon>
        <taxon>Dothideomycetes</taxon>
        <taxon>Dothideomycetidae</taxon>
        <taxon>Mycosphaerellales</taxon>
        <taxon>Mycosphaerellaceae</taxon>
        <taxon>Zasmidium</taxon>
    </lineage>
</organism>
<name>A0ABR0ERA4_ZASCE</name>
<dbReference type="SUPFAM" id="SSF89372">
    <property type="entry name" value="Fucose-specific lectin"/>
    <property type="match status" value="1"/>
</dbReference>
<dbReference type="EMBL" id="JAXOVC010000003">
    <property type="protein sequence ID" value="KAK4503661.1"/>
    <property type="molecule type" value="Genomic_DNA"/>
</dbReference>
<proteinExistence type="predicted"/>
<feature type="signal peptide" evidence="2">
    <location>
        <begin position="1"/>
        <end position="18"/>
    </location>
</feature>
<feature type="chain" id="PRO_5045437652" description="Fucose-specific lectin" evidence="2">
    <location>
        <begin position="19"/>
        <end position="420"/>
    </location>
</feature>
<comment type="caution">
    <text evidence="3">The sequence shown here is derived from an EMBL/GenBank/DDBJ whole genome shotgun (WGS) entry which is preliminary data.</text>
</comment>
<keyword evidence="4" id="KW-1185">Reference proteome</keyword>
<keyword evidence="2" id="KW-0732">Signal</keyword>
<reference evidence="3 4" key="1">
    <citation type="journal article" date="2023" name="G3 (Bethesda)">
        <title>A chromosome-level genome assembly of Zasmidium syzygii isolated from banana leaves.</title>
        <authorList>
            <person name="van Westerhoven A.C."/>
            <person name="Mehrabi R."/>
            <person name="Talebi R."/>
            <person name="Steentjes M.B.F."/>
            <person name="Corcolon B."/>
            <person name="Chong P.A."/>
            <person name="Kema G.H.J."/>
            <person name="Seidl M.F."/>
        </authorList>
    </citation>
    <scope>NUCLEOTIDE SEQUENCE [LARGE SCALE GENOMIC DNA]</scope>
    <source>
        <strain evidence="3 4">P124</strain>
    </source>
</reference>
<evidence type="ECO:0000256" key="2">
    <source>
        <dbReference type="SAM" id="SignalP"/>
    </source>
</evidence>
<evidence type="ECO:0000256" key="1">
    <source>
        <dbReference type="SAM" id="MobiDB-lite"/>
    </source>
</evidence>
<gene>
    <name evidence="3" type="ORF">PRZ48_004576</name>
</gene>
<evidence type="ECO:0008006" key="5">
    <source>
        <dbReference type="Google" id="ProtNLM"/>
    </source>
</evidence>